<evidence type="ECO:0000256" key="3">
    <source>
        <dbReference type="ARBA" id="ARBA00022723"/>
    </source>
</evidence>
<sequence>MAPSAVEVQTTTAPVSDLATLKIQASVSGPYKELAAPKYDADAEADLKGHKAAKYPHYLPTWNRDEKYPPLQPFEHHEHGKDADTSYPNLLPDGVAVTHLTPTIGTEVRGIQLSTLSPAGKDELARFVAERKVVAFRNQDFADLSLEQALEYGSYFGRHHIHPTSGAPAGYPEIHIVHRGAGDNSIDKFFANRTSSVAWHSDVSYEQQPPGTTFLYILDKPETGGDTLFVDAVEAYNRLSPLFQQRLHGLKATHSAIEQANASLARGGIKRREPVVNEHPIVRTHPATGEKALYVNPQFTRDIVGLKKEESDALLKFLYDHIAFGADFQARVKWEERTVVVWDNRVTQHSALVDWKDGQRRHLARITPQAERPFETPFEG</sequence>
<dbReference type="InterPro" id="IPR042098">
    <property type="entry name" value="TauD-like_sf"/>
</dbReference>
<evidence type="ECO:0000256" key="1">
    <source>
        <dbReference type="ARBA" id="ARBA00001954"/>
    </source>
</evidence>
<keyword evidence="6" id="KW-0408">Iron</keyword>
<comment type="cofactor">
    <cofactor evidence="1">
        <name>Fe(2+)</name>
        <dbReference type="ChEBI" id="CHEBI:29033"/>
    </cofactor>
</comment>
<evidence type="ECO:0000256" key="2">
    <source>
        <dbReference type="ARBA" id="ARBA00005896"/>
    </source>
</evidence>
<evidence type="ECO:0000259" key="7">
    <source>
        <dbReference type="Pfam" id="PF02668"/>
    </source>
</evidence>
<comment type="caution">
    <text evidence="8">The sequence shown here is derived from an EMBL/GenBank/DDBJ whole genome shotgun (WGS) entry which is preliminary data.</text>
</comment>
<dbReference type="RefSeq" id="XP_070920451.1">
    <property type="nucleotide sequence ID" value="XM_071064350.1"/>
</dbReference>
<dbReference type="PANTHER" id="PTHR30468">
    <property type="entry name" value="ALPHA-KETOGLUTARATE-DEPENDENT SULFONATE DIOXYGENASE"/>
    <property type="match status" value="1"/>
</dbReference>
<gene>
    <name evidence="8" type="ORF">MFIFM68171_08931</name>
</gene>
<dbReference type="InterPro" id="IPR051323">
    <property type="entry name" value="AtsK-like"/>
</dbReference>
<comment type="similarity">
    <text evidence="2">Belongs to the TfdA dioxygenase family.</text>
</comment>
<evidence type="ECO:0000313" key="9">
    <source>
        <dbReference type="Proteomes" id="UP001628179"/>
    </source>
</evidence>
<keyword evidence="9" id="KW-1185">Reference proteome</keyword>
<evidence type="ECO:0000313" key="8">
    <source>
        <dbReference type="EMBL" id="GAB1318721.1"/>
    </source>
</evidence>
<name>A0ABQ0GLU3_9PEZI</name>
<dbReference type="Pfam" id="PF02668">
    <property type="entry name" value="TauD"/>
    <property type="match status" value="1"/>
</dbReference>
<dbReference type="SUPFAM" id="SSF51197">
    <property type="entry name" value="Clavaminate synthase-like"/>
    <property type="match status" value="1"/>
</dbReference>
<dbReference type="Gene3D" id="3.60.130.10">
    <property type="entry name" value="Clavaminate synthase-like"/>
    <property type="match status" value="1"/>
</dbReference>
<organism evidence="8 9">
    <name type="scientific">Madurella fahalii</name>
    <dbReference type="NCBI Taxonomy" id="1157608"/>
    <lineage>
        <taxon>Eukaryota</taxon>
        <taxon>Fungi</taxon>
        <taxon>Dikarya</taxon>
        <taxon>Ascomycota</taxon>
        <taxon>Pezizomycotina</taxon>
        <taxon>Sordariomycetes</taxon>
        <taxon>Sordariomycetidae</taxon>
        <taxon>Sordariales</taxon>
        <taxon>Sordariales incertae sedis</taxon>
        <taxon>Madurella</taxon>
    </lineage>
</organism>
<protein>
    <recommendedName>
        <fullName evidence="7">TauD/TfdA-like domain-containing protein</fullName>
    </recommendedName>
</protein>
<keyword evidence="3" id="KW-0479">Metal-binding</keyword>
<dbReference type="Proteomes" id="UP001628179">
    <property type="component" value="Unassembled WGS sequence"/>
</dbReference>
<reference evidence="8 9" key="1">
    <citation type="submission" date="2024-09" db="EMBL/GenBank/DDBJ databases">
        <title>Itraconazole resistance in Madurella fahalii resulting from another homologue of gene encoding cytochrome P450 14-alpha sterol demethylase (CYP51).</title>
        <authorList>
            <person name="Yoshioka I."/>
            <person name="Fahal A.H."/>
            <person name="Kaneko S."/>
            <person name="Yaguchi T."/>
        </authorList>
    </citation>
    <scope>NUCLEOTIDE SEQUENCE [LARGE SCALE GENOMIC DNA]</scope>
    <source>
        <strain evidence="8 9">IFM 68171</strain>
    </source>
</reference>
<proteinExistence type="inferred from homology"/>
<keyword evidence="4" id="KW-0223">Dioxygenase</keyword>
<evidence type="ECO:0000256" key="6">
    <source>
        <dbReference type="ARBA" id="ARBA00023004"/>
    </source>
</evidence>
<dbReference type="PANTHER" id="PTHR30468:SF1">
    <property type="entry name" value="ALPHA-KETOGLUTARATE-DEPENDENT SULFONATE DIOXYGENASE"/>
    <property type="match status" value="1"/>
</dbReference>
<keyword evidence="5" id="KW-0560">Oxidoreductase</keyword>
<evidence type="ECO:0000256" key="4">
    <source>
        <dbReference type="ARBA" id="ARBA00022964"/>
    </source>
</evidence>
<accession>A0ABQ0GLU3</accession>
<dbReference type="InterPro" id="IPR003819">
    <property type="entry name" value="TauD/TfdA-like"/>
</dbReference>
<dbReference type="GeneID" id="98179673"/>
<evidence type="ECO:0000256" key="5">
    <source>
        <dbReference type="ARBA" id="ARBA00023002"/>
    </source>
</evidence>
<feature type="domain" description="TauD/TfdA-like" evidence="7">
    <location>
        <begin position="97"/>
        <end position="367"/>
    </location>
</feature>
<dbReference type="EMBL" id="BAAFSV010000005">
    <property type="protein sequence ID" value="GAB1318721.1"/>
    <property type="molecule type" value="Genomic_DNA"/>
</dbReference>